<reference evidence="1 2" key="1">
    <citation type="submission" date="2015-09" db="EMBL/GenBank/DDBJ databases">
        <title>Sorangium comparison.</title>
        <authorList>
            <person name="Zaburannyi N."/>
            <person name="Bunk B."/>
            <person name="Overmann J."/>
            <person name="Mueller R."/>
        </authorList>
    </citation>
    <scope>NUCLEOTIDE SEQUENCE [LARGE SCALE GENOMIC DNA]</scope>
    <source>
        <strain evidence="1 2">So ce836</strain>
    </source>
</reference>
<name>A0A4P2QPV6_SORCE</name>
<organism evidence="1 2">
    <name type="scientific">Sorangium cellulosum</name>
    <name type="common">Polyangium cellulosum</name>
    <dbReference type="NCBI Taxonomy" id="56"/>
    <lineage>
        <taxon>Bacteria</taxon>
        <taxon>Pseudomonadati</taxon>
        <taxon>Myxococcota</taxon>
        <taxon>Polyangia</taxon>
        <taxon>Polyangiales</taxon>
        <taxon>Polyangiaceae</taxon>
        <taxon>Sorangium</taxon>
    </lineage>
</organism>
<dbReference type="EMBL" id="CP012672">
    <property type="protein sequence ID" value="AUX31996.1"/>
    <property type="molecule type" value="Genomic_DNA"/>
</dbReference>
<sequence>MSNVVVPLREPSPEPAPRPLLGPATVIRVGPADVEVRLRSGAPARARLALAFTYEPAEDDVVLVIGDEAQGHYVIGVLQGRGRASLELPGDVEVRAVGGVLRLAGDKGVEIAAPDVGIEARSLRVLAGAVVQRFASLRQRVSELLHVHAGQSHTVVDGAAHTQAKSAAILTEEKMTLNGKAIHLG</sequence>
<dbReference type="RefSeq" id="WP_129575686.1">
    <property type="nucleotide sequence ID" value="NZ_CP012672.1"/>
</dbReference>
<accession>A0A4P2QPV6</accession>
<evidence type="ECO:0008006" key="3">
    <source>
        <dbReference type="Google" id="ProtNLM"/>
    </source>
</evidence>
<evidence type="ECO:0000313" key="1">
    <source>
        <dbReference type="EMBL" id="AUX31996.1"/>
    </source>
</evidence>
<dbReference type="Proteomes" id="UP000295497">
    <property type="component" value="Chromosome"/>
</dbReference>
<dbReference type="AlphaFoldDB" id="A0A4P2QPV6"/>
<evidence type="ECO:0000313" key="2">
    <source>
        <dbReference type="Proteomes" id="UP000295497"/>
    </source>
</evidence>
<dbReference type="Pfam" id="PF12059">
    <property type="entry name" value="DUF3540"/>
    <property type="match status" value="1"/>
</dbReference>
<dbReference type="InterPro" id="IPR021927">
    <property type="entry name" value="DUF3540"/>
</dbReference>
<protein>
    <recommendedName>
        <fullName evidence="3">DUF3540 domain-containing protein</fullName>
    </recommendedName>
</protein>
<gene>
    <name evidence="1" type="ORF">SOCE836_041320</name>
</gene>
<proteinExistence type="predicted"/>